<keyword evidence="4 6" id="KW-1133">Transmembrane helix</keyword>
<evidence type="ECO:0000256" key="3">
    <source>
        <dbReference type="ARBA" id="ARBA00022692"/>
    </source>
</evidence>
<evidence type="ECO:0000256" key="6">
    <source>
        <dbReference type="SAM" id="Phobius"/>
    </source>
</evidence>
<sequence length="136" mass="15604">MASVTIEDVLLVIVAILLPPVAVFLMKRPLVDILINIILTLFFWIGGVIHALYLMYQRRRSWWRWYRNSFIDLTTADSGQAEILTPYVVIRLNRLLSRLYLAVRKTSRSFQATCKSGHHVTAHGKKHILVQGDVSS</sequence>
<evidence type="ECO:0000313" key="8">
    <source>
        <dbReference type="Proteomes" id="UP001175228"/>
    </source>
</evidence>
<dbReference type="PANTHER" id="PTHR21659:SF42">
    <property type="entry name" value="UPF0057 MEMBRANE PROTEIN ZK632.10-RELATED"/>
    <property type="match status" value="1"/>
</dbReference>
<dbReference type="GO" id="GO:0016020">
    <property type="term" value="C:membrane"/>
    <property type="evidence" value="ECO:0007669"/>
    <property type="project" value="UniProtKB-SubCell"/>
</dbReference>
<dbReference type="InterPro" id="IPR000612">
    <property type="entry name" value="PMP3"/>
</dbReference>
<comment type="subcellular location">
    <subcellularLocation>
        <location evidence="1">Membrane</location>
    </subcellularLocation>
</comment>
<keyword evidence="8" id="KW-1185">Reference proteome</keyword>
<reference evidence="7" key="1">
    <citation type="submission" date="2023-06" db="EMBL/GenBank/DDBJ databases">
        <authorList>
            <consortium name="Lawrence Berkeley National Laboratory"/>
            <person name="Ahrendt S."/>
            <person name="Sahu N."/>
            <person name="Indic B."/>
            <person name="Wong-Bajracharya J."/>
            <person name="Merenyi Z."/>
            <person name="Ke H.-M."/>
            <person name="Monk M."/>
            <person name="Kocsube S."/>
            <person name="Drula E."/>
            <person name="Lipzen A."/>
            <person name="Balint B."/>
            <person name="Henrissat B."/>
            <person name="Andreopoulos B."/>
            <person name="Martin F.M."/>
            <person name="Harder C.B."/>
            <person name="Rigling D."/>
            <person name="Ford K.L."/>
            <person name="Foster G.D."/>
            <person name="Pangilinan J."/>
            <person name="Papanicolaou A."/>
            <person name="Barry K."/>
            <person name="LaButti K."/>
            <person name="Viragh M."/>
            <person name="Koriabine M."/>
            <person name="Yan M."/>
            <person name="Riley R."/>
            <person name="Champramary S."/>
            <person name="Plett K.L."/>
            <person name="Tsai I.J."/>
            <person name="Slot J."/>
            <person name="Sipos G."/>
            <person name="Plett J."/>
            <person name="Nagy L.G."/>
            <person name="Grigoriev I.V."/>
        </authorList>
    </citation>
    <scope>NUCLEOTIDE SEQUENCE</scope>
    <source>
        <strain evidence="7">HWK02</strain>
    </source>
</reference>
<accession>A0AA39QA05</accession>
<feature type="transmembrane region" description="Helical" evidence="6">
    <location>
        <begin position="9"/>
        <end position="27"/>
    </location>
</feature>
<dbReference type="PANTHER" id="PTHR21659">
    <property type="entry name" value="HYDROPHOBIC PROTEIN RCI2 LOW TEMPERATURE AND SALT RESPONSIVE PROTEIN LTI6 -RELATED"/>
    <property type="match status" value="1"/>
</dbReference>
<evidence type="ECO:0000313" key="7">
    <source>
        <dbReference type="EMBL" id="KAK0497869.1"/>
    </source>
</evidence>
<gene>
    <name evidence="7" type="ORF">EDD18DRAFT_1351686</name>
</gene>
<feature type="transmembrane region" description="Helical" evidence="6">
    <location>
        <begin position="33"/>
        <end position="56"/>
    </location>
</feature>
<evidence type="ECO:0000256" key="1">
    <source>
        <dbReference type="ARBA" id="ARBA00004370"/>
    </source>
</evidence>
<name>A0AA39QA05_9AGAR</name>
<dbReference type="Proteomes" id="UP001175228">
    <property type="component" value="Unassembled WGS sequence"/>
</dbReference>
<evidence type="ECO:0000256" key="5">
    <source>
        <dbReference type="ARBA" id="ARBA00023136"/>
    </source>
</evidence>
<organism evidence="7 8">
    <name type="scientific">Armillaria luteobubalina</name>
    <dbReference type="NCBI Taxonomy" id="153913"/>
    <lineage>
        <taxon>Eukaryota</taxon>
        <taxon>Fungi</taxon>
        <taxon>Dikarya</taxon>
        <taxon>Basidiomycota</taxon>
        <taxon>Agaricomycotina</taxon>
        <taxon>Agaricomycetes</taxon>
        <taxon>Agaricomycetidae</taxon>
        <taxon>Agaricales</taxon>
        <taxon>Marasmiineae</taxon>
        <taxon>Physalacriaceae</taxon>
        <taxon>Armillaria</taxon>
    </lineage>
</organism>
<protein>
    <submittedName>
        <fullName evidence="7">Uncharacterized protein</fullName>
    </submittedName>
</protein>
<evidence type="ECO:0000256" key="4">
    <source>
        <dbReference type="ARBA" id="ARBA00022989"/>
    </source>
</evidence>
<comment type="caution">
    <text evidence="7">The sequence shown here is derived from an EMBL/GenBank/DDBJ whole genome shotgun (WGS) entry which is preliminary data.</text>
</comment>
<dbReference type="AlphaFoldDB" id="A0AA39QA05"/>
<dbReference type="EMBL" id="JAUEPU010000012">
    <property type="protein sequence ID" value="KAK0497869.1"/>
    <property type="molecule type" value="Genomic_DNA"/>
</dbReference>
<keyword evidence="5 6" id="KW-0472">Membrane</keyword>
<comment type="similarity">
    <text evidence="2">Belongs to the UPF0057 (PMP3) family.</text>
</comment>
<dbReference type="Pfam" id="PF01679">
    <property type="entry name" value="Pmp3"/>
    <property type="match status" value="1"/>
</dbReference>
<proteinExistence type="inferred from homology"/>
<keyword evidence="3 6" id="KW-0812">Transmembrane</keyword>
<evidence type="ECO:0000256" key="2">
    <source>
        <dbReference type="ARBA" id="ARBA00009530"/>
    </source>
</evidence>